<dbReference type="AlphaFoldDB" id="W2JTM7"/>
<evidence type="ECO:0000313" key="3">
    <source>
        <dbReference type="Proteomes" id="UP000053864"/>
    </source>
</evidence>
<dbReference type="Proteomes" id="UP000053864">
    <property type="component" value="Unassembled WGS sequence"/>
</dbReference>
<name>W2JTM7_PHYNI</name>
<dbReference type="EMBL" id="KI684063">
    <property type="protein sequence ID" value="ETK96380.1"/>
    <property type="molecule type" value="Genomic_DNA"/>
</dbReference>
<dbReference type="EMBL" id="KI670536">
    <property type="protein sequence ID" value="ETL49745.1"/>
    <property type="molecule type" value="Genomic_DNA"/>
</dbReference>
<reference evidence="1" key="1">
    <citation type="submission" date="2013-11" db="EMBL/GenBank/DDBJ databases">
        <title>The Genome Sequence of Phytophthora parasitica CJ02B3.</title>
        <authorList>
            <consortium name="The Broad Institute Genomics Platform"/>
            <person name="Russ C."/>
            <person name="Tyler B."/>
            <person name="Panabieres F."/>
            <person name="Shan W."/>
            <person name="Tripathy S."/>
            <person name="Grunwald N."/>
            <person name="Machado M."/>
            <person name="Johnson C.S."/>
            <person name="Arredondo F."/>
            <person name="Hong C."/>
            <person name="Coffey M."/>
            <person name="Young S.K."/>
            <person name="Zeng Q."/>
            <person name="Gargeya S."/>
            <person name="Fitzgerald M."/>
            <person name="Abouelleil A."/>
            <person name="Alvarado L."/>
            <person name="Chapman S.B."/>
            <person name="Gainer-Dewar J."/>
            <person name="Goldberg J."/>
            <person name="Griggs A."/>
            <person name="Gujja S."/>
            <person name="Hansen M."/>
            <person name="Howarth C."/>
            <person name="Imamovic A."/>
            <person name="Ireland A."/>
            <person name="Larimer J."/>
            <person name="McCowan C."/>
            <person name="Murphy C."/>
            <person name="Pearson M."/>
            <person name="Poon T.W."/>
            <person name="Priest M."/>
            <person name="Roberts A."/>
            <person name="Saif S."/>
            <person name="Shea T."/>
            <person name="Sykes S."/>
            <person name="Wortman J."/>
            <person name="Nusbaum C."/>
            <person name="Birren B."/>
        </authorList>
    </citation>
    <scope>NUCLEOTIDE SEQUENCE [LARGE SCALE GENOMIC DNA]</scope>
    <source>
        <strain evidence="1">CJ02B3</strain>
    </source>
</reference>
<evidence type="ECO:0000313" key="2">
    <source>
        <dbReference type="EMBL" id="ETL49745.1"/>
    </source>
</evidence>
<accession>W2JTM7</accession>
<proteinExistence type="predicted"/>
<gene>
    <name evidence="1" type="ORF">L915_00856</name>
    <name evidence="2" type="ORF">L916_00846</name>
</gene>
<reference evidence="2 3" key="2">
    <citation type="submission" date="2013-11" db="EMBL/GenBank/DDBJ databases">
        <title>The Genome Sequence of Phytophthora parasitica CJ05E6.</title>
        <authorList>
            <consortium name="The Broad Institute Genomics Platform"/>
            <person name="Russ C."/>
            <person name="Tyler B."/>
            <person name="Panabieres F."/>
            <person name="Shan W."/>
            <person name="Tripathy S."/>
            <person name="Grunwald N."/>
            <person name="Machado M."/>
            <person name="Johnson C.S."/>
            <person name="Arredondo F."/>
            <person name="Hong C."/>
            <person name="Coffey M."/>
            <person name="Young S.K."/>
            <person name="Zeng Q."/>
            <person name="Gargeya S."/>
            <person name="Fitzgerald M."/>
            <person name="Abouelleil A."/>
            <person name="Alvarado L."/>
            <person name="Chapman S.B."/>
            <person name="Gainer-Dewar J."/>
            <person name="Goldberg J."/>
            <person name="Griggs A."/>
            <person name="Gujja S."/>
            <person name="Hansen M."/>
            <person name="Howarth C."/>
            <person name="Imamovic A."/>
            <person name="Ireland A."/>
            <person name="Larimer J."/>
            <person name="McCowan C."/>
            <person name="Murphy C."/>
            <person name="Pearson M."/>
            <person name="Poon T.W."/>
            <person name="Priest M."/>
            <person name="Roberts A."/>
            <person name="Saif S."/>
            <person name="Shea T."/>
            <person name="Sykes S."/>
            <person name="Wortman J."/>
            <person name="Nusbaum C."/>
            <person name="Birren B."/>
        </authorList>
    </citation>
    <scope>NUCLEOTIDE SEQUENCE [LARGE SCALE GENOMIC DNA]</scope>
    <source>
        <strain evidence="2 3">CJ05E6</strain>
    </source>
</reference>
<dbReference type="Proteomes" id="UP000053236">
    <property type="component" value="Unassembled WGS sequence"/>
</dbReference>
<sequence length="95" mass="10774">MQVERHEYTSAEKKMMVRSYTFIALQKEGLFSGKRTRELVAKSLGCSTDTAARVIAVYNASQKTDFELVRALLLQELLKAKEQYKVGVVEDSIKV</sequence>
<evidence type="ECO:0000313" key="1">
    <source>
        <dbReference type="EMBL" id="ETK96380.1"/>
    </source>
</evidence>
<organism evidence="2 3">
    <name type="scientific">Phytophthora nicotianae</name>
    <name type="common">Potato buckeye rot agent</name>
    <name type="synonym">Phytophthora parasitica</name>
    <dbReference type="NCBI Taxonomy" id="4792"/>
    <lineage>
        <taxon>Eukaryota</taxon>
        <taxon>Sar</taxon>
        <taxon>Stramenopiles</taxon>
        <taxon>Oomycota</taxon>
        <taxon>Peronosporomycetes</taxon>
        <taxon>Peronosporales</taxon>
        <taxon>Peronosporaceae</taxon>
        <taxon>Phytophthora</taxon>
    </lineage>
</organism>
<protein>
    <submittedName>
        <fullName evidence="2">Uncharacterized protein</fullName>
    </submittedName>
</protein>